<dbReference type="PANTHER" id="PTHR30616:SF2">
    <property type="entry name" value="PURINE NUCLEOSIDE PHOSPHORYLASE LACC1"/>
    <property type="match status" value="1"/>
</dbReference>
<gene>
    <name evidence="11" type="primary">pgeF</name>
    <name evidence="11" type="ORF">IAA31_04370</name>
</gene>
<comment type="catalytic activity">
    <reaction evidence="9">
        <text>S-methyl-5'-thioadenosine + phosphate = 5-(methylsulfanyl)-alpha-D-ribose 1-phosphate + adenine</text>
        <dbReference type="Rhea" id="RHEA:11852"/>
        <dbReference type="ChEBI" id="CHEBI:16708"/>
        <dbReference type="ChEBI" id="CHEBI:17509"/>
        <dbReference type="ChEBI" id="CHEBI:43474"/>
        <dbReference type="ChEBI" id="CHEBI:58533"/>
        <dbReference type="EC" id="2.4.2.28"/>
    </reaction>
    <physiologicalReaction direction="left-to-right" evidence="9">
        <dbReference type="Rhea" id="RHEA:11853"/>
    </physiologicalReaction>
</comment>
<organism evidence="11 12">
    <name type="scientific">Candidatus Anaerobiospirillum merdipullorum</name>
    <dbReference type="NCBI Taxonomy" id="2838450"/>
    <lineage>
        <taxon>Bacteria</taxon>
        <taxon>Pseudomonadati</taxon>
        <taxon>Pseudomonadota</taxon>
        <taxon>Gammaproteobacteria</taxon>
        <taxon>Aeromonadales</taxon>
        <taxon>Succinivibrionaceae</taxon>
        <taxon>Anaerobiospirillum</taxon>
    </lineage>
</organism>
<evidence type="ECO:0000256" key="6">
    <source>
        <dbReference type="ARBA" id="ARBA00022833"/>
    </source>
</evidence>
<dbReference type="PANTHER" id="PTHR30616">
    <property type="entry name" value="UNCHARACTERIZED PROTEIN YFIH"/>
    <property type="match status" value="1"/>
</dbReference>
<evidence type="ECO:0000313" key="12">
    <source>
        <dbReference type="Proteomes" id="UP000824150"/>
    </source>
</evidence>
<dbReference type="NCBIfam" id="TIGR00726">
    <property type="entry name" value="peptidoglycan editing factor PgeF"/>
    <property type="match status" value="1"/>
</dbReference>
<comment type="catalytic activity">
    <reaction evidence="8">
        <text>adenosine + phosphate = alpha-D-ribose 1-phosphate + adenine</text>
        <dbReference type="Rhea" id="RHEA:27642"/>
        <dbReference type="ChEBI" id="CHEBI:16335"/>
        <dbReference type="ChEBI" id="CHEBI:16708"/>
        <dbReference type="ChEBI" id="CHEBI:43474"/>
        <dbReference type="ChEBI" id="CHEBI:57720"/>
        <dbReference type="EC" id="2.4.2.1"/>
    </reaction>
    <physiologicalReaction direction="left-to-right" evidence="8">
        <dbReference type="Rhea" id="RHEA:27643"/>
    </physiologicalReaction>
</comment>
<comment type="similarity">
    <text evidence="2 10">Belongs to the purine nucleoside phosphorylase YfiH/LACC1 family.</text>
</comment>
<comment type="catalytic activity">
    <reaction evidence="1">
        <text>inosine + phosphate = alpha-D-ribose 1-phosphate + hypoxanthine</text>
        <dbReference type="Rhea" id="RHEA:27646"/>
        <dbReference type="ChEBI" id="CHEBI:17368"/>
        <dbReference type="ChEBI" id="CHEBI:17596"/>
        <dbReference type="ChEBI" id="CHEBI:43474"/>
        <dbReference type="ChEBI" id="CHEBI:57720"/>
        <dbReference type="EC" id="2.4.2.1"/>
    </reaction>
    <physiologicalReaction direction="left-to-right" evidence="1">
        <dbReference type="Rhea" id="RHEA:27647"/>
    </physiologicalReaction>
</comment>
<evidence type="ECO:0000256" key="2">
    <source>
        <dbReference type="ARBA" id="ARBA00007353"/>
    </source>
</evidence>
<dbReference type="GO" id="GO:0017061">
    <property type="term" value="F:S-methyl-5-thioadenosine phosphorylase activity"/>
    <property type="evidence" value="ECO:0007669"/>
    <property type="project" value="UniProtKB-EC"/>
</dbReference>
<keyword evidence="4" id="KW-0479">Metal-binding</keyword>
<dbReference type="InterPro" id="IPR038371">
    <property type="entry name" value="Cu_polyphenol_OxRdtase_sf"/>
</dbReference>
<evidence type="ECO:0000256" key="8">
    <source>
        <dbReference type="ARBA" id="ARBA00048968"/>
    </source>
</evidence>
<reference evidence="11" key="1">
    <citation type="journal article" date="2021" name="PeerJ">
        <title>Extensive microbial diversity within the chicken gut microbiome revealed by metagenomics and culture.</title>
        <authorList>
            <person name="Gilroy R."/>
            <person name="Ravi A."/>
            <person name="Getino M."/>
            <person name="Pursley I."/>
            <person name="Horton D.L."/>
            <person name="Alikhan N.F."/>
            <person name="Baker D."/>
            <person name="Gharbi K."/>
            <person name="Hall N."/>
            <person name="Watson M."/>
            <person name="Adriaenssens E.M."/>
            <person name="Foster-Nyarko E."/>
            <person name="Jarju S."/>
            <person name="Secka A."/>
            <person name="Antonio M."/>
            <person name="Oren A."/>
            <person name="Chaudhuri R.R."/>
            <person name="La Ragione R."/>
            <person name="Hildebrand F."/>
            <person name="Pallen M.J."/>
        </authorList>
    </citation>
    <scope>NUCLEOTIDE SEQUENCE</scope>
    <source>
        <strain evidence="11">687</strain>
    </source>
</reference>
<evidence type="ECO:0000256" key="1">
    <source>
        <dbReference type="ARBA" id="ARBA00000553"/>
    </source>
</evidence>
<dbReference type="InterPro" id="IPR003730">
    <property type="entry name" value="Cu_polyphenol_OxRdtase"/>
</dbReference>
<keyword evidence="3" id="KW-0808">Transferase</keyword>
<name>A0A9E2KNV8_9GAMM</name>
<evidence type="ECO:0000313" key="11">
    <source>
        <dbReference type="EMBL" id="MBU3826709.1"/>
    </source>
</evidence>
<dbReference type="Proteomes" id="UP000824150">
    <property type="component" value="Unassembled WGS sequence"/>
</dbReference>
<sequence>MLECKPGLVRINAFNAPVEAYQTTRHGGESEGAYASFNLGLHTGDNAAVVAKNRQRLTLLLNTPWVKFMQQVHGAKVVTLTDQAAEVGECDAVVTALDDVALCVQTADCLPLLLADEKGVAIGAVHCGWRSLQAGIIAPAIQALKDLGAGEIIAWMGPAIGPQSFEVGPEVREAFVSVDERAKRCFIPGKGDRYLADLYALARLQLIAAGVRLLNAMCYDTFKEDDLFYSYRRAGVTGRMGSLILKRAGV</sequence>
<reference evidence="11" key="2">
    <citation type="submission" date="2021-04" db="EMBL/GenBank/DDBJ databases">
        <authorList>
            <person name="Gilroy R."/>
        </authorList>
    </citation>
    <scope>NUCLEOTIDE SEQUENCE</scope>
    <source>
        <strain evidence="11">687</strain>
    </source>
</reference>
<dbReference type="InterPro" id="IPR011324">
    <property type="entry name" value="Cytotoxic_necrot_fac-like_cat"/>
</dbReference>
<dbReference type="CDD" id="cd16833">
    <property type="entry name" value="YfiH"/>
    <property type="match status" value="1"/>
</dbReference>
<dbReference type="Gene3D" id="3.60.140.10">
    <property type="entry name" value="CNF1/YfiH-like putative cysteine hydrolases"/>
    <property type="match status" value="1"/>
</dbReference>
<evidence type="ECO:0000256" key="10">
    <source>
        <dbReference type="RuleBase" id="RU361274"/>
    </source>
</evidence>
<keyword evidence="5" id="KW-0378">Hydrolase</keyword>
<protein>
    <recommendedName>
        <fullName evidence="10">Purine nucleoside phosphorylase</fullName>
    </recommendedName>
</protein>
<keyword evidence="6" id="KW-0862">Zinc</keyword>
<evidence type="ECO:0000256" key="9">
    <source>
        <dbReference type="ARBA" id="ARBA00049893"/>
    </source>
</evidence>
<comment type="catalytic activity">
    <reaction evidence="7">
        <text>adenosine + H2O + H(+) = inosine + NH4(+)</text>
        <dbReference type="Rhea" id="RHEA:24408"/>
        <dbReference type="ChEBI" id="CHEBI:15377"/>
        <dbReference type="ChEBI" id="CHEBI:15378"/>
        <dbReference type="ChEBI" id="CHEBI:16335"/>
        <dbReference type="ChEBI" id="CHEBI:17596"/>
        <dbReference type="ChEBI" id="CHEBI:28938"/>
        <dbReference type="EC" id="3.5.4.4"/>
    </reaction>
    <physiologicalReaction direction="left-to-right" evidence="7">
        <dbReference type="Rhea" id="RHEA:24409"/>
    </physiologicalReaction>
</comment>
<proteinExistence type="inferred from homology"/>
<accession>A0A9E2KNV8</accession>
<evidence type="ECO:0000256" key="3">
    <source>
        <dbReference type="ARBA" id="ARBA00022679"/>
    </source>
</evidence>
<comment type="caution">
    <text evidence="11">The sequence shown here is derived from an EMBL/GenBank/DDBJ whole genome shotgun (WGS) entry which is preliminary data.</text>
</comment>
<dbReference type="EMBL" id="JAHLFG010000045">
    <property type="protein sequence ID" value="MBU3826709.1"/>
    <property type="molecule type" value="Genomic_DNA"/>
</dbReference>
<evidence type="ECO:0000256" key="4">
    <source>
        <dbReference type="ARBA" id="ARBA00022723"/>
    </source>
</evidence>
<dbReference type="Pfam" id="PF02578">
    <property type="entry name" value="Cu-oxidase_4"/>
    <property type="match status" value="1"/>
</dbReference>
<dbReference type="GO" id="GO:0016787">
    <property type="term" value="F:hydrolase activity"/>
    <property type="evidence" value="ECO:0007669"/>
    <property type="project" value="UniProtKB-KW"/>
</dbReference>
<evidence type="ECO:0000256" key="5">
    <source>
        <dbReference type="ARBA" id="ARBA00022801"/>
    </source>
</evidence>
<dbReference type="GO" id="GO:0005507">
    <property type="term" value="F:copper ion binding"/>
    <property type="evidence" value="ECO:0007669"/>
    <property type="project" value="TreeGrafter"/>
</dbReference>
<dbReference type="SUPFAM" id="SSF64438">
    <property type="entry name" value="CNF1/YfiH-like putative cysteine hydrolases"/>
    <property type="match status" value="1"/>
</dbReference>
<evidence type="ECO:0000256" key="7">
    <source>
        <dbReference type="ARBA" id="ARBA00047989"/>
    </source>
</evidence>
<dbReference type="AlphaFoldDB" id="A0A9E2KNV8"/>